<keyword evidence="3" id="KW-1185">Reference proteome</keyword>
<feature type="transmembrane region" description="Helical" evidence="1">
    <location>
        <begin position="180"/>
        <end position="202"/>
    </location>
</feature>
<keyword evidence="1" id="KW-0472">Membrane</keyword>
<dbReference type="PANTHER" id="PTHR31168">
    <property type="entry name" value="OS02G0292800 PROTEIN"/>
    <property type="match status" value="1"/>
</dbReference>
<feature type="transmembrane region" description="Helical" evidence="1">
    <location>
        <begin position="66"/>
        <end position="87"/>
    </location>
</feature>
<proteinExistence type="predicted"/>
<comment type="caution">
    <text evidence="2">The sequence shown here is derived from an EMBL/GenBank/DDBJ whole genome shotgun (WGS) entry which is preliminary data.</text>
</comment>
<dbReference type="Proteomes" id="UP000197535">
    <property type="component" value="Unassembled WGS sequence"/>
</dbReference>
<accession>A0A254TBW0</accession>
<gene>
    <name evidence="2" type="ORF">AYR66_12215</name>
</gene>
<dbReference type="OrthoDB" id="5768130at2"/>
<keyword evidence="1" id="KW-1133">Transmembrane helix</keyword>
<dbReference type="EMBL" id="LSTO01000001">
    <property type="protein sequence ID" value="OWW20146.1"/>
    <property type="molecule type" value="Genomic_DNA"/>
</dbReference>
<dbReference type="PANTHER" id="PTHR31168:SF1">
    <property type="entry name" value="DUF599 FAMILY PROTEIN"/>
    <property type="match status" value="1"/>
</dbReference>
<evidence type="ECO:0000256" key="1">
    <source>
        <dbReference type="SAM" id="Phobius"/>
    </source>
</evidence>
<evidence type="ECO:0000313" key="2">
    <source>
        <dbReference type="EMBL" id="OWW20146.1"/>
    </source>
</evidence>
<dbReference type="Pfam" id="PF04654">
    <property type="entry name" value="DUF599"/>
    <property type="match status" value="1"/>
</dbReference>
<evidence type="ECO:0000313" key="3">
    <source>
        <dbReference type="Proteomes" id="UP000197535"/>
    </source>
</evidence>
<organism evidence="2 3">
    <name type="scientific">Noviherbaspirillum denitrificans</name>
    <dbReference type="NCBI Taxonomy" id="1968433"/>
    <lineage>
        <taxon>Bacteria</taxon>
        <taxon>Pseudomonadati</taxon>
        <taxon>Pseudomonadota</taxon>
        <taxon>Betaproteobacteria</taxon>
        <taxon>Burkholderiales</taxon>
        <taxon>Oxalobacteraceae</taxon>
        <taxon>Noviherbaspirillum</taxon>
    </lineage>
</organism>
<feature type="transmembrane region" description="Helical" evidence="1">
    <location>
        <begin position="108"/>
        <end position="130"/>
    </location>
</feature>
<keyword evidence="1" id="KW-0812">Transmembrane</keyword>
<reference evidence="2 3" key="1">
    <citation type="submission" date="2016-02" db="EMBL/GenBank/DDBJ databases">
        <authorList>
            <person name="Wen L."/>
            <person name="He K."/>
            <person name="Yang H."/>
        </authorList>
    </citation>
    <scope>NUCLEOTIDE SEQUENCE [LARGE SCALE GENOMIC DNA]</scope>
    <source>
        <strain evidence="2 3">TSA40</strain>
    </source>
</reference>
<dbReference type="InterPro" id="IPR006747">
    <property type="entry name" value="DUF599"/>
</dbReference>
<evidence type="ECO:0008006" key="4">
    <source>
        <dbReference type="Google" id="ProtNLM"/>
    </source>
</evidence>
<sequence length="206" mass="22406">MNAPLHNEAAAAVAGSVLLLAYAVLAMLRPAPAFHAVNREARLLWVRGVMRDRSKDVMAVQSLRNYVMTATFKASSAVLLIIGTLTLSAQAESLSRTWWIAGAQGDWLLAKLLCLLVVLIAAFFAFAMVLRHLNHVLFMIGLPAAEASGPFAPEAIAARLNRAGLFYTLGMRAYFLTIPLVFWLFGPLLLPVATAAVVALFLRMDR</sequence>
<dbReference type="RefSeq" id="WP_088707034.1">
    <property type="nucleotide sequence ID" value="NZ_LSTO01000001.1"/>
</dbReference>
<dbReference type="AlphaFoldDB" id="A0A254TBW0"/>
<name>A0A254TBW0_9BURK</name>
<protein>
    <recommendedName>
        <fullName evidence="4">DUF599 domain-containing protein</fullName>
    </recommendedName>
</protein>